<accession>A0A4Z2GJH8</accession>
<evidence type="ECO:0000313" key="1">
    <source>
        <dbReference type="EMBL" id="TNN53361.1"/>
    </source>
</evidence>
<organism evidence="1 2">
    <name type="scientific">Liparis tanakae</name>
    <name type="common">Tanaka's snailfish</name>
    <dbReference type="NCBI Taxonomy" id="230148"/>
    <lineage>
        <taxon>Eukaryota</taxon>
        <taxon>Metazoa</taxon>
        <taxon>Chordata</taxon>
        <taxon>Craniata</taxon>
        <taxon>Vertebrata</taxon>
        <taxon>Euteleostomi</taxon>
        <taxon>Actinopterygii</taxon>
        <taxon>Neopterygii</taxon>
        <taxon>Teleostei</taxon>
        <taxon>Neoteleostei</taxon>
        <taxon>Acanthomorphata</taxon>
        <taxon>Eupercaria</taxon>
        <taxon>Perciformes</taxon>
        <taxon>Cottioidei</taxon>
        <taxon>Cottales</taxon>
        <taxon>Liparidae</taxon>
        <taxon>Liparis</taxon>
    </lineage>
</organism>
<sequence>MEVKEAPPRTSGAVKALKSCSVTYSSVKEMLPEGMSRRDQGEMMKPMFVGGFNTGLLKDSVAVTAPNLAPSSHGVVSQTNKPHWMLAFLFLSSARSGPAREKALTIP</sequence>
<evidence type="ECO:0000313" key="2">
    <source>
        <dbReference type="Proteomes" id="UP000314294"/>
    </source>
</evidence>
<comment type="caution">
    <text evidence="1">The sequence shown here is derived from an EMBL/GenBank/DDBJ whole genome shotgun (WGS) entry which is preliminary data.</text>
</comment>
<dbReference type="EMBL" id="SRLO01000518">
    <property type="protein sequence ID" value="TNN53361.1"/>
    <property type="molecule type" value="Genomic_DNA"/>
</dbReference>
<name>A0A4Z2GJH8_9TELE</name>
<proteinExistence type="predicted"/>
<dbReference type="Proteomes" id="UP000314294">
    <property type="component" value="Unassembled WGS sequence"/>
</dbReference>
<dbReference type="AlphaFoldDB" id="A0A4Z2GJH8"/>
<protein>
    <submittedName>
        <fullName evidence="1">Uncharacterized protein</fullName>
    </submittedName>
</protein>
<gene>
    <name evidence="1" type="ORF">EYF80_036428</name>
</gene>
<keyword evidence="2" id="KW-1185">Reference proteome</keyword>
<reference evidence="1 2" key="1">
    <citation type="submission" date="2019-03" db="EMBL/GenBank/DDBJ databases">
        <title>First draft genome of Liparis tanakae, snailfish: a comprehensive survey of snailfish specific genes.</title>
        <authorList>
            <person name="Kim W."/>
            <person name="Song I."/>
            <person name="Jeong J.-H."/>
            <person name="Kim D."/>
            <person name="Kim S."/>
            <person name="Ryu S."/>
            <person name="Song J.Y."/>
            <person name="Lee S.K."/>
        </authorList>
    </citation>
    <scope>NUCLEOTIDE SEQUENCE [LARGE SCALE GENOMIC DNA]</scope>
    <source>
        <tissue evidence="1">Muscle</tissue>
    </source>
</reference>